<dbReference type="Proteomes" id="UP000630528">
    <property type="component" value="Unassembled WGS sequence"/>
</dbReference>
<organism evidence="2 3">
    <name type="scientific">Ramlibacter ginsenosidimutans</name>
    <dbReference type="NCBI Taxonomy" id="502333"/>
    <lineage>
        <taxon>Bacteria</taxon>
        <taxon>Pseudomonadati</taxon>
        <taxon>Pseudomonadota</taxon>
        <taxon>Betaproteobacteria</taxon>
        <taxon>Burkholderiales</taxon>
        <taxon>Comamonadaceae</taxon>
        <taxon>Ramlibacter</taxon>
    </lineage>
</organism>
<dbReference type="AlphaFoldDB" id="A0A934U1U2"/>
<keyword evidence="1" id="KW-0812">Transmembrane</keyword>
<reference evidence="2" key="2">
    <citation type="submission" date="2021-01" db="EMBL/GenBank/DDBJ databases">
        <authorList>
            <person name="Kang M."/>
        </authorList>
    </citation>
    <scope>NUCLEOTIDE SEQUENCE</scope>
    <source>
        <strain evidence="2">KACC 17527</strain>
    </source>
</reference>
<protein>
    <submittedName>
        <fullName evidence="2">DUF2818 family protein</fullName>
    </submittedName>
</protein>
<feature type="transmembrane region" description="Helical" evidence="1">
    <location>
        <begin position="72"/>
        <end position="95"/>
    </location>
</feature>
<accession>A0A934U1U2</accession>
<dbReference type="PIRSF" id="PIRSF019883">
    <property type="entry name" value="UCP019883"/>
    <property type="match status" value="1"/>
</dbReference>
<feature type="transmembrane region" description="Helical" evidence="1">
    <location>
        <begin position="40"/>
        <end position="60"/>
    </location>
</feature>
<dbReference type="Pfam" id="PF10993">
    <property type="entry name" value="DUF2818"/>
    <property type="match status" value="1"/>
</dbReference>
<dbReference type="EMBL" id="JAEPWM010000018">
    <property type="protein sequence ID" value="MBK6009352.1"/>
    <property type="molecule type" value="Genomic_DNA"/>
</dbReference>
<gene>
    <name evidence="2" type="ORF">JJB11_24910</name>
</gene>
<dbReference type="InterPro" id="IPR016768">
    <property type="entry name" value="UCP019883"/>
</dbReference>
<sequence length="100" mass="11044">MTQTASIWLVLALAFSAANLPFLTDRVLGIVPLAGGKTLAVRFGELVLLYFVVGGIGLLLEQHAGQIAPQGWEFYAVTGALFLTFAFPGFVWRYLYQRRH</sequence>
<reference evidence="2" key="1">
    <citation type="journal article" date="2012" name="J. Microbiol. Biotechnol.">
        <title>Ramlibacter ginsenosidimutans sp. nov., with ginsenoside-converting activity.</title>
        <authorList>
            <person name="Wang L."/>
            <person name="An D.S."/>
            <person name="Kim S.G."/>
            <person name="Jin F.X."/>
            <person name="Kim S.C."/>
            <person name="Lee S.T."/>
            <person name="Im W.T."/>
        </authorList>
    </citation>
    <scope>NUCLEOTIDE SEQUENCE</scope>
    <source>
        <strain evidence="2">KACC 17527</strain>
    </source>
</reference>
<name>A0A934U1U2_9BURK</name>
<keyword evidence="1" id="KW-1133">Transmembrane helix</keyword>
<comment type="caution">
    <text evidence="2">The sequence shown here is derived from an EMBL/GenBank/DDBJ whole genome shotgun (WGS) entry which is preliminary data.</text>
</comment>
<evidence type="ECO:0000256" key="1">
    <source>
        <dbReference type="SAM" id="Phobius"/>
    </source>
</evidence>
<evidence type="ECO:0000313" key="3">
    <source>
        <dbReference type="Proteomes" id="UP000630528"/>
    </source>
</evidence>
<proteinExistence type="predicted"/>
<keyword evidence="3" id="KW-1185">Reference proteome</keyword>
<dbReference type="RefSeq" id="WP_201177892.1">
    <property type="nucleotide sequence ID" value="NZ_JAEPWM010000018.1"/>
</dbReference>
<keyword evidence="1" id="KW-0472">Membrane</keyword>
<evidence type="ECO:0000313" key="2">
    <source>
        <dbReference type="EMBL" id="MBK6009352.1"/>
    </source>
</evidence>